<dbReference type="Pfam" id="PF00561">
    <property type="entry name" value="Abhydrolase_1"/>
    <property type="match status" value="1"/>
</dbReference>
<keyword evidence="1" id="KW-0472">Membrane</keyword>
<dbReference type="InterPro" id="IPR000073">
    <property type="entry name" value="AB_hydrolase_1"/>
</dbReference>
<organism evidence="3 4">
    <name type="scientific">Crotalaria pallida</name>
    <name type="common">Smooth rattlebox</name>
    <name type="synonym">Crotalaria striata</name>
    <dbReference type="NCBI Taxonomy" id="3830"/>
    <lineage>
        <taxon>Eukaryota</taxon>
        <taxon>Viridiplantae</taxon>
        <taxon>Streptophyta</taxon>
        <taxon>Embryophyta</taxon>
        <taxon>Tracheophyta</taxon>
        <taxon>Spermatophyta</taxon>
        <taxon>Magnoliopsida</taxon>
        <taxon>eudicotyledons</taxon>
        <taxon>Gunneridae</taxon>
        <taxon>Pentapetalae</taxon>
        <taxon>rosids</taxon>
        <taxon>fabids</taxon>
        <taxon>Fabales</taxon>
        <taxon>Fabaceae</taxon>
        <taxon>Papilionoideae</taxon>
        <taxon>50 kb inversion clade</taxon>
        <taxon>genistoids sensu lato</taxon>
        <taxon>core genistoids</taxon>
        <taxon>Crotalarieae</taxon>
        <taxon>Crotalaria</taxon>
    </lineage>
</organism>
<comment type="caution">
    <text evidence="3">The sequence shown here is derived from an EMBL/GenBank/DDBJ whole genome shotgun (WGS) entry which is preliminary data.</text>
</comment>
<dbReference type="EMBL" id="JAYWIO010000008">
    <property type="protein sequence ID" value="KAK7246749.1"/>
    <property type="molecule type" value="Genomic_DNA"/>
</dbReference>
<proteinExistence type="predicted"/>
<sequence>MAILSMWPKLSRCFSYTSSRDWVYRQFFSMMGLRSVATNFGDGTIMHCWVPKIHHPCKPTLVLVHGFGANAMWQFGEHLRPFVTHFNVYVPDLLFFGNSFSSRPERTEKFQAQCLMKLMESQGVHRMMLVGISYGGFVGYSLAAQFPEAVERVVLCCTGVCLEENDMKSGLFKVSTLDEAASILLPQTPDKLRLLMRMSFVKPARGVPSFFLADFIDVMCSKYVEQKKELIESILKDRQLSLLPKITQPTLIVWGEQDQIFPLELGYRLKEHIGENAQIVVIKNAGHAVNLEKTREFERHLKSFLIDTESCTPSSQLTLIEQIQKKFDFTENWSGWGVLAWCGLLLLLVTVFEYQLSVMVTMFCYLSTKFLVESDVT</sequence>
<dbReference type="PRINTS" id="PR00111">
    <property type="entry name" value="ABHYDROLASE"/>
</dbReference>
<protein>
    <recommendedName>
        <fullName evidence="2">AB hydrolase-1 domain-containing protein</fullName>
    </recommendedName>
</protein>
<accession>A0AAN9HRP7</accession>
<reference evidence="3 4" key="1">
    <citation type="submission" date="2024-01" db="EMBL/GenBank/DDBJ databases">
        <title>The genomes of 5 underutilized Papilionoideae crops provide insights into root nodulation and disease resistanc.</title>
        <authorList>
            <person name="Yuan L."/>
        </authorList>
    </citation>
    <scope>NUCLEOTIDE SEQUENCE [LARGE SCALE GENOMIC DNA]</scope>
    <source>
        <strain evidence="3">ZHUSHIDOU_FW_LH</strain>
        <tissue evidence="3">Leaf</tissue>
    </source>
</reference>
<keyword evidence="4" id="KW-1185">Reference proteome</keyword>
<dbReference type="Gene3D" id="3.40.50.1820">
    <property type="entry name" value="alpha/beta hydrolase"/>
    <property type="match status" value="1"/>
</dbReference>
<name>A0AAN9HRP7_CROPI</name>
<keyword evidence="1" id="KW-0812">Transmembrane</keyword>
<keyword evidence="1" id="KW-1133">Transmembrane helix</keyword>
<dbReference type="PANTHER" id="PTHR43139">
    <property type="entry name" value="SI:DKEY-122A22.2"/>
    <property type="match status" value="1"/>
</dbReference>
<dbReference type="InterPro" id="IPR029058">
    <property type="entry name" value="AB_hydrolase_fold"/>
</dbReference>
<dbReference type="AlphaFoldDB" id="A0AAN9HRP7"/>
<dbReference type="SUPFAM" id="SSF53474">
    <property type="entry name" value="alpha/beta-Hydrolases"/>
    <property type="match status" value="1"/>
</dbReference>
<dbReference type="InterPro" id="IPR052370">
    <property type="entry name" value="Meta-cleavage_hydrolase"/>
</dbReference>
<feature type="transmembrane region" description="Helical" evidence="1">
    <location>
        <begin position="333"/>
        <end position="352"/>
    </location>
</feature>
<evidence type="ECO:0000259" key="2">
    <source>
        <dbReference type="Pfam" id="PF00561"/>
    </source>
</evidence>
<evidence type="ECO:0000256" key="1">
    <source>
        <dbReference type="SAM" id="Phobius"/>
    </source>
</evidence>
<dbReference type="PANTHER" id="PTHR43139:SF7">
    <property type="entry name" value="ALPHA_BETA-HYDROLASES SUPERFAMILY PROTEIN"/>
    <property type="match status" value="1"/>
</dbReference>
<evidence type="ECO:0000313" key="4">
    <source>
        <dbReference type="Proteomes" id="UP001372338"/>
    </source>
</evidence>
<gene>
    <name evidence="3" type="ORF">RIF29_41619</name>
</gene>
<evidence type="ECO:0000313" key="3">
    <source>
        <dbReference type="EMBL" id="KAK7246749.1"/>
    </source>
</evidence>
<dbReference type="Proteomes" id="UP001372338">
    <property type="component" value="Unassembled WGS sequence"/>
</dbReference>
<feature type="domain" description="AB hydrolase-1" evidence="2">
    <location>
        <begin position="59"/>
        <end position="293"/>
    </location>
</feature>